<protein>
    <recommendedName>
        <fullName evidence="3">NACHT domain-containing protein</fullName>
    </recommendedName>
</protein>
<name>A0ABR4HAG1_9EURO</name>
<keyword evidence="1" id="KW-0677">Repeat</keyword>
<keyword evidence="5" id="KW-1185">Reference proteome</keyword>
<dbReference type="Gene3D" id="3.40.50.300">
    <property type="entry name" value="P-loop containing nucleotide triphosphate hydrolases"/>
    <property type="match status" value="1"/>
</dbReference>
<evidence type="ECO:0000313" key="5">
    <source>
        <dbReference type="Proteomes" id="UP001610335"/>
    </source>
</evidence>
<evidence type="ECO:0000313" key="4">
    <source>
        <dbReference type="EMBL" id="KAL2812448.1"/>
    </source>
</evidence>
<gene>
    <name evidence="4" type="ORF">BDW59DRAFT_155281</name>
</gene>
<dbReference type="SUPFAM" id="SSF52540">
    <property type="entry name" value="P-loop containing nucleoside triphosphate hydrolases"/>
    <property type="match status" value="1"/>
</dbReference>
<dbReference type="SMART" id="SM00248">
    <property type="entry name" value="ANK"/>
    <property type="match status" value="4"/>
</dbReference>
<dbReference type="Gene3D" id="1.25.40.20">
    <property type="entry name" value="Ankyrin repeat-containing domain"/>
    <property type="match status" value="1"/>
</dbReference>
<dbReference type="PROSITE" id="PS50837">
    <property type="entry name" value="NACHT"/>
    <property type="match status" value="1"/>
</dbReference>
<dbReference type="InterPro" id="IPR002110">
    <property type="entry name" value="Ankyrin_rpt"/>
</dbReference>
<dbReference type="Proteomes" id="UP001610335">
    <property type="component" value="Unassembled WGS sequence"/>
</dbReference>
<dbReference type="SUPFAM" id="SSF48403">
    <property type="entry name" value="Ankyrin repeat"/>
    <property type="match status" value="1"/>
</dbReference>
<dbReference type="InterPro" id="IPR056884">
    <property type="entry name" value="NPHP3-like_N"/>
</dbReference>
<dbReference type="PANTHER" id="PTHR10039">
    <property type="entry name" value="AMELOGENIN"/>
    <property type="match status" value="1"/>
</dbReference>
<dbReference type="PANTHER" id="PTHR10039:SF10">
    <property type="entry name" value="NACHT DOMAIN-CONTAINING PROTEIN"/>
    <property type="match status" value="1"/>
</dbReference>
<evidence type="ECO:0000256" key="2">
    <source>
        <dbReference type="SAM" id="MobiDB-lite"/>
    </source>
</evidence>
<proteinExistence type="predicted"/>
<feature type="domain" description="NACHT" evidence="3">
    <location>
        <begin position="367"/>
        <end position="515"/>
    </location>
</feature>
<evidence type="ECO:0000259" key="3">
    <source>
        <dbReference type="PROSITE" id="PS50837"/>
    </source>
</evidence>
<dbReference type="InterPro" id="IPR036770">
    <property type="entry name" value="Ankyrin_rpt-contain_sf"/>
</dbReference>
<organism evidence="4 5">
    <name type="scientific">Aspergillus cavernicola</name>
    <dbReference type="NCBI Taxonomy" id="176166"/>
    <lineage>
        <taxon>Eukaryota</taxon>
        <taxon>Fungi</taxon>
        <taxon>Dikarya</taxon>
        <taxon>Ascomycota</taxon>
        <taxon>Pezizomycotina</taxon>
        <taxon>Eurotiomycetes</taxon>
        <taxon>Eurotiomycetidae</taxon>
        <taxon>Eurotiales</taxon>
        <taxon>Aspergillaceae</taxon>
        <taxon>Aspergillus</taxon>
        <taxon>Aspergillus subgen. Nidulantes</taxon>
    </lineage>
</organism>
<feature type="compositionally biased region" description="Polar residues" evidence="2">
    <location>
        <begin position="67"/>
        <end position="77"/>
    </location>
</feature>
<comment type="caution">
    <text evidence="4">The sequence shown here is derived from an EMBL/GenBank/DDBJ whole genome shotgun (WGS) entry which is preliminary data.</text>
</comment>
<dbReference type="InterPro" id="IPR007111">
    <property type="entry name" value="NACHT_NTPase"/>
</dbReference>
<dbReference type="Pfam" id="PF24883">
    <property type="entry name" value="NPHP3_N"/>
    <property type="match status" value="1"/>
</dbReference>
<feature type="region of interest" description="Disordered" evidence="2">
    <location>
        <begin position="18"/>
        <end position="77"/>
    </location>
</feature>
<evidence type="ECO:0000256" key="1">
    <source>
        <dbReference type="ARBA" id="ARBA00022737"/>
    </source>
</evidence>
<reference evidence="4 5" key="1">
    <citation type="submission" date="2024-07" db="EMBL/GenBank/DDBJ databases">
        <title>Section-level genome sequencing and comparative genomics of Aspergillus sections Usti and Cavernicolus.</title>
        <authorList>
            <consortium name="Lawrence Berkeley National Laboratory"/>
            <person name="Nybo J.L."/>
            <person name="Vesth T.C."/>
            <person name="Theobald S."/>
            <person name="Frisvad J.C."/>
            <person name="Larsen T.O."/>
            <person name="Kjaerboelling I."/>
            <person name="Rothschild-Mancinelli K."/>
            <person name="Lyhne E.K."/>
            <person name="Kogle M.E."/>
            <person name="Barry K."/>
            <person name="Clum A."/>
            <person name="Na H."/>
            <person name="Ledsgaard L."/>
            <person name="Lin J."/>
            <person name="Lipzen A."/>
            <person name="Kuo A."/>
            <person name="Riley R."/>
            <person name="Mondo S."/>
            <person name="LaButti K."/>
            <person name="Haridas S."/>
            <person name="Pangalinan J."/>
            <person name="Salamov A.A."/>
            <person name="Simmons B.A."/>
            <person name="Magnuson J.K."/>
            <person name="Chen J."/>
            <person name="Drula E."/>
            <person name="Henrissat B."/>
            <person name="Wiebenga A."/>
            <person name="Lubbers R.J."/>
            <person name="Gomes A.C."/>
            <person name="Makela M.R."/>
            <person name="Stajich J."/>
            <person name="Grigoriev I.V."/>
            <person name="Mortensen U.H."/>
            <person name="De vries R.P."/>
            <person name="Baker S.E."/>
            <person name="Andersen M.R."/>
        </authorList>
    </citation>
    <scope>NUCLEOTIDE SEQUENCE [LARGE SCALE GENOMIC DNA]</scope>
    <source>
        <strain evidence="4 5">CBS 600.67</strain>
    </source>
</reference>
<accession>A0ABR4HAG1</accession>
<dbReference type="EMBL" id="JBFXLS010000180">
    <property type="protein sequence ID" value="KAL2812448.1"/>
    <property type="molecule type" value="Genomic_DNA"/>
</dbReference>
<sequence>MAQSSEGFRSRLRQRLNHFRDKSQSPSNDARIHSSLHTKSEPTSIPHRAKLTAGSLPVDQATEIPMETTNAGTDKAQTTLCRRGHERNLTTGHLDLGDNVGSVIVPSDLWSAAYREAVDNMKEEIDVAILTGKSIEQLFRELEDFGSQAANESAFVRGVHCLRSLQVPLERLKLALDVASPLTSIEPTTNAVFGVVRGVTAIAISLATADLDFAKQIGDMLEQISYLDDCDTLGQKTDRKDIHKALVMVYQKLLEFYQTAFEVLTRRGPKLIMKMVLETGHLPTIVQEFLTYANNLQVTIQKATADILADISSMLYDREVASWLGGAKLSRQSEYDASLRDLRADKACEFILHNPEFINWYRASDYQQLVILGEMGCGKTVAMAFLVDELRRRKEHELPEPKICYYYCRDDETGKAIYIYSALILSLLQQLPGLLKPFVEWYKEARVSGISDPAKDIRKLEEFLQKLLESTDRQVFVILDGLDECNPEDRDSLLDFLKSLSQRDMRLKTILSSRPREEILEQLGDTARIRLSSDPQRDGIIVEKIVETQLRRLPKDIKDLVIEKLTPLVQGSAIWTKMIITLLRIKNIRAIGPLRRFFENMPLPDQLSELYKTLLLRCTLDDLENQELASIALKLLAISRRPLSILELAWAVALGVSQDVTTIDALAERVDHQRVMSLIHPFIAGVDFSDLKKRQVRLVHQSVKEFILKGSTSNQPCLAGLALSKVDGVIPDQCLESPEAFIFIICLRYLLLDDVGNRDLFSEEQVAIAELPQEFELFTDDEESVEYDPYCTWEAWEKNMVRYDPSDRGFGEFFVYASCHWLEHFGATTFNPLPSLVASIETLCRAGSTRLCNWVQQYCRPDCAITARIEFESSLYDPLSITSLYGSKAILCDMLENSDFDKDNFLQDTAVEAADQVLRWSDVSRLRILFFHDRLRCQLQTLDFFRLIIRQWHNPNLNHQDWDSVFDLINEVSYKMVQERWGNELLCVAAGADCLPIVQRLVTKAQHDAELRSELLHVSRLQQSHVRIGKPAHQSIGEAVMGNHINMVEYLLEETAFEVHLRYRNALGENVLHLASKLCNPEMFRLLIPRFQEGIYQTDNNGDTALVRVIMNFSASGNRYESARIILLQSDADWNRHSWEGQQNPLRAAVQVGDIDMCRALISIGNMNPLDALTCDIKGQVILKDKLRKNKENMQRILQLLCTHADVESMSAHC</sequence>
<dbReference type="Pfam" id="PF12796">
    <property type="entry name" value="Ank_2"/>
    <property type="match status" value="1"/>
</dbReference>
<dbReference type="InterPro" id="IPR027417">
    <property type="entry name" value="P-loop_NTPase"/>
</dbReference>